<proteinExistence type="predicted"/>
<dbReference type="AlphaFoldDB" id="F5CUH6"/>
<name>F5CUH6_9MOLU</name>
<dbReference type="EMBL" id="JF827298">
    <property type="protein sequence ID" value="AEC45510.1"/>
    <property type="molecule type" value="Genomic_DNA"/>
</dbReference>
<protein>
    <submittedName>
        <fullName evidence="3">p5</fullName>
    </submittedName>
</protein>
<accession>F5CUH6</accession>
<evidence type="ECO:0000313" key="3">
    <source>
        <dbReference type="EMBL" id="AEC45510.1"/>
    </source>
</evidence>
<keyword evidence="2" id="KW-1133">Transmembrane helix</keyword>
<organism evidence="3">
    <name type="scientific">Chinaberry witches'-broom phytoplasma</name>
    <dbReference type="NCBI Taxonomy" id="389343"/>
    <lineage>
        <taxon>Bacteria</taxon>
        <taxon>Bacillati</taxon>
        <taxon>Mycoplasmatota</taxon>
        <taxon>Mollicutes</taxon>
        <taxon>Acholeplasmatales</taxon>
        <taxon>Acholeplasmataceae</taxon>
        <taxon>Candidatus Phytoplasma</taxon>
        <taxon>16SrI (Aster yellows group)</taxon>
    </lineage>
</organism>
<feature type="transmembrane region" description="Helical" evidence="2">
    <location>
        <begin position="165"/>
        <end position="188"/>
    </location>
</feature>
<keyword evidence="2" id="KW-0812">Transmembrane</keyword>
<keyword evidence="2" id="KW-0472">Membrane</keyword>
<evidence type="ECO:0000256" key="1">
    <source>
        <dbReference type="SAM" id="Coils"/>
    </source>
</evidence>
<keyword evidence="1" id="KW-0175">Coiled coil</keyword>
<reference evidence="3" key="1">
    <citation type="submission" date="2011-04" db="EMBL/GenBank/DDBJ databases">
        <title>Molecular characterization of one plasmid from chinaberry witches'-broom phytoplasma.</title>
        <authorList>
            <person name="Song C."/>
            <person name="Lin C."/>
            <person name="Tian G."/>
        </authorList>
    </citation>
    <scope>NUCLEOTIDE SEQUENCE</scope>
    <source>
        <plasmid evidence="3">pCWBFq</plasmid>
    </source>
</reference>
<feature type="transmembrane region" description="Helical" evidence="2">
    <location>
        <begin position="12"/>
        <end position="30"/>
    </location>
</feature>
<evidence type="ECO:0000256" key="2">
    <source>
        <dbReference type="SAM" id="Phobius"/>
    </source>
</evidence>
<dbReference type="RefSeq" id="WP_013747476.1">
    <property type="nucleotide sequence ID" value="NC_015473.1"/>
</dbReference>
<keyword evidence="3" id="KW-0614">Plasmid</keyword>
<feature type="coiled-coil region" evidence="1">
    <location>
        <begin position="64"/>
        <end position="97"/>
    </location>
</feature>
<sequence>MNNKKRKLILIVWVNFISIILLILLFLLGLRLPKLFKTKKQPNQQPQHQHQHQHIYDTNKIEDIVRLLIKLKQLQELKEQQKQKQFQEELIKSMDDKMSSLPLPQNDSISSKIPSLQELDAFNTSIKEGLDVSSDLIQEGIEVVGKLAKEGIEVVGKLAKESTPFAFALGAGILAVAVLGPAAAPLALI</sequence>
<geneLocation type="plasmid" evidence="3">
    <name>pCWBFq</name>
</geneLocation>